<accession>G0TZS3</accession>
<protein>
    <submittedName>
        <fullName evidence="2">Uncharacterized protein</fullName>
    </submittedName>
</protein>
<dbReference type="InterPro" id="IPR039927">
    <property type="entry name" value="Ribosomal_mL43"/>
</dbReference>
<evidence type="ECO:0000256" key="1">
    <source>
        <dbReference type="SAM" id="MobiDB-lite"/>
    </source>
</evidence>
<organism evidence="2">
    <name type="scientific">Trypanosoma vivax (strain Y486)</name>
    <dbReference type="NCBI Taxonomy" id="1055687"/>
    <lineage>
        <taxon>Eukaryota</taxon>
        <taxon>Discoba</taxon>
        <taxon>Euglenozoa</taxon>
        <taxon>Kinetoplastea</taxon>
        <taxon>Metakinetoplastina</taxon>
        <taxon>Trypanosomatida</taxon>
        <taxon>Trypanosomatidae</taxon>
        <taxon>Trypanosoma</taxon>
        <taxon>Duttonella</taxon>
    </lineage>
</organism>
<sequence length="184" mass="22796">MGIWLRINRLVNTANDYDKPFSASHLHFQRRSVQGTWNPWLWSYDSERRRTPPTRWDRKLSEEEWEYYVGQYSAQMKHEEEEIQQRLNKRTELPEQNTKEVQERWKKHVMPRLQTDMEFNLAHLKRQFARGMREERPVTMGEYKLFSVPDHHEIGQDAVDTMRRREAKRMEEWWRKRKEQLKPP</sequence>
<gene>
    <name evidence="2" type="ORF">TVY486_0807080</name>
</gene>
<name>G0TZS3_TRYVY</name>
<dbReference type="GO" id="GO:0005762">
    <property type="term" value="C:mitochondrial large ribosomal subunit"/>
    <property type="evidence" value="ECO:0007669"/>
    <property type="project" value="TreeGrafter"/>
</dbReference>
<evidence type="ECO:0000313" key="2">
    <source>
        <dbReference type="EMBL" id="CCC50101.1"/>
    </source>
</evidence>
<dbReference type="PANTHER" id="PTHR21396:SF2">
    <property type="entry name" value="LARGE RIBOSOMAL SUBUNIT PROTEIN ML43"/>
    <property type="match status" value="1"/>
</dbReference>
<dbReference type="VEuPathDB" id="TriTrypDB:TvY486_0807080"/>
<dbReference type="GO" id="GO:0003735">
    <property type="term" value="F:structural constituent of ribosome"/>
    <property type="evidence" value="ECO:0007669"/>
    <property type="project" value="InterPro"/>
</dbReference>
<proteinExistence type="predicted"/>
<dbReference type="AlphaFoldDB" id="G0TZS3"/>
<dbReference type="PANTHER" id="PTHR21396">
    <property type="entry name" value="39S RIBOSOMAL PROTEIN L43"/>
    <property type="match status" value="1"/>
</dbReference>
<feature type="region of interest" description="Disordered" evidence="1">
    <location>
        <begin position="81"/>
        <end position="104"/>
    </location>
</feature>
<reference evidence="2" key="1">
    <citation type="journal article" date="2012" name="Proc. Natl. Acad. Sci. U.S.A.">
        <title>Antigenic diversity is generated by distinct evolutionary mechanisms in African trypanosome species.</title>
        <authorList>
            <person name="Jackson A.P."/>
            <person name="Berry A."/>
            <person name="Aslett M."/>
            <person name="Allison H.C."/>
            <person name="Burton P."/>
            <person name="Vavrova-Anderson J."/>
            <person name="Brown R."/>
            <person name="Browne H."/>
            <person name="Corton N."/>
            <person name="Hauser H."/>
            <person name="Gamble J."/>
            <person name="Gilderthorp R."/>
            <person name="Marcello L."/>
            <person name="McQuillan J."/>
            <person name="Otto T.D."/>
            <person name="Quail M.A."/>
            <person name="Sanders M.J."/>
            <person name="van Tonder A."/>
            <person name="Ginger M.L."/>
            <person name="Field M.C."/>
            <person name="Barry J.D."/>
            <person name="Hertz-Fowler C."/>
            <person name="Berriman M."/>
        </authorList>
    </citation>
    <scope>NUCLEOTIDE SEQUENCE</scope>
    <source>
        <strain evidence="2">Y486</strain>
    </source>
</reference>
<dbReference type="GO" id="GO:0032543">
    <property type="term" value="P:mitochondrial translation"/>
    <property type="evidence" value="ECO:0007669"/>
    <property type="project" value="InterPro"/>
</dbReference>
<dbReference type="EMBL" id="HE573024">
    <property type="protein sequence ID" value="CCC50101.1"/>
    <property type="molecule type" value="Genomic_DNA"/>
</dbReference>